<dbReference type="PANTHER" id="PTHR11644">
    <property type="entry name" value="CYTIDINE DEAMINASE"/>
    <property type="match status" value="1"/>
</dbReference>
<dbReference type="OMA" id="NYSPCGH"/>
<sequence>MGLSGAWRISASDFDTITSRAGVTHTDALRALLPQARTLSVAPISNFNVGAAVLGASGNVYLGANNEHTRVSIAACVHAEQCALANTFLGHEEAVRAIAITAMPCGHCRQFINELPNAKDITILVDNHDPLKFEALLPHSFGPSDLHADPIHFLSHPRTPLRVLAAPTVVPGSGKDADAAVAPKAAVESAVAAAEASYSPHTLSHAGLVLVIGDKHVRGSYVENCAFNPSLPPLQMALINARMQQLDCRAAEAVVLAEREHEVAVSHVDATLALMRSVGIRAPLTHVQLQCRGDGESGHARQRDCDGADGDKSEESRSPGTTSDEGPSRGEEGDQTQG</sequence>
<comment type="similarity">
    <text evidence="1">Belongs to the cytidine and deoxycytidylate deaminase family.</text>
</comment>
<dbReference type="GO" id="GO:0042802">
    <property type="term" value="F:identical protein binding"/>
    <property type="evidence" value="ECO:0007669"/>
    <property type="project" value="UniProtKB-ARBA"/>
</dbReference>
<feature type="domain" description="CMP/dCMP-type deaminase" evidence="7">
    <location>
        <begin position="24"/>
        <end position="144"/>
    </location>
</feature>
<dbReference type="GO" id="GO:0072527">
    <property type="term" value="P:pyrimidine-containing compound metabolic process"/>
    <property type="evidence" value="ECO:0007669"/>
    <property type="project" value="UniProtKB-ARBA"/>
</dbReference>
<dbReference type="InterPro" id="IPR002125">
    <property type="entry name" value="CMP_dCMP_dom"/>
</dbReference>
<dbReference type="GO" id="GO:0005829">
    <property type="term" value="C:cytosol"/>
    <property type="evidence" value="ECO:0007669"/>
    <property type="project" value="TreeGrafter"/>
</dbReference>
<dbReference type="NCBIfam" id="NF006537">
    <property type="entry name" value="PRK09027.1"/>
    <property type="match status" value="1"/>
</dbReference>
<keyword evidence="4" id="KW-0378">Hydrolase</keyword>
<evidence type="ECO:0000256" key="6">
    <source>
        <dbReference type="SAM" id="MobiDB-lite"/>
    </source>
</evidence>
<keyword evidence="3" id="KW-0479">Metal-binding</keyword>
<dbReference type="SUPFAM" id="SSF53927">
    <property type="entry name" value="Cytidine deaminase-like"/>
    <property type="match status" value="2"/>
</dbReference>
<dbReference type="PROSITE" id="PS00903">
    <property type="entry name" value="CYT_DCMP_DEAMINASES_1"/>
    <property type="match status" value="1"/>
</dbReference>
<reference evidence="8" key="1">
    <citation type="submission" date="2009-08" db="EMBL/GenBank/DDBJ databases">
        <title>Annotation of Salpingoeca rosetta.</title>
        <authorList>
            <consortium name="The Broad Institute Genome Sequencing Platform"/>
            <person name="Russ C."/>
            <person name="Cuomo C."/>
            <person name="Burger G."/>
            <person name="Gray M.W."/>
            <person name="Holland P.W.H."/>
            <person name="King N."/>
            <person name="Lang F.B.F."/>
            <person name="Roger A.J."/>
            <person name="Ruiz-Trillo I."/>
            <person name="Young S.K."/>
            <person name="Zeng Q."/>
            <person name="Gargeya S."/>
            <person name="Alvarado L."/>
            <person name="Berlin A."/>
            <person name="Chapman S.B."/>
            <person name="Chen Z."/>
            <person name="Freedman E."/>
            <person name="Gellesch M."/>
            <person name="Goldberg J."/>
            <person name="Griggs A."/>
            <person name="Gujja S."/>
            <person name="Heilman E."/>
            <person name="Heiman D."/>
            <person name="Howarth C."/>
            <person name="Mehta T."/>
            <person name="Neiman D."/>
            <person name="Pearson M."/>
            <person name="Roberts A."/>
            <person name="Saif S."/>
            <person name="Shea T."/>
            <person name="Shenoy N."/>
            <person name="Sisk P."/>
            <person name="Stolte C."/>
            <person name="Sykes S."/>
            <person name="White J."/>
            <person name="Yandava C."/>
            <person name="Haas B."/>
            <person name="Nusbaum C."/>
            <person name="Birren B."/>
        </authorList>
    </citation>
    <scope>NUCLEOTIDE SEQUENCE [LARGE SCALE GENOMIC DNA]</scope>
    <source>
        <strain evidence="8">ATCC 50818</strain>
    </source>
</reference>
<dbReference type="GO" id="GO:0004126">
    <property type="term" value="F:cytidine deaminase activity"/>
    <property type="evidence" value="ECO:0007669"/>
    <property type="project" value="InterPro"/>
</dbReference>
<dbReference type="STRING" id="946362.F2TVB1"/>
<evidence type="ECO:0000256" key="1">
    <source>
        <dbReference type="ARBA" id="ARBA00006576"/>
    </source>
</evidence>
<organism evidence="9">
    <name type="scientific">Salpingoeca rosetta (strain ATCC 50818 / BSB-021)</name>
    <dbReference type="NCBI Taxonomy" id="946362"/>
    <lineage>
        <taxon>Eukaryota</taxon>
        <taxon>Choanoflagellata</taxon>
        <taxon>Craspedida</taxon>
        <taxon>Salpingoecidae</taxon>
        <taxon>Salpingoeca</taxon>
    </lineage>
</organism>
<dbReference type="PROSITE" id="PS51747">
    <property type="entry name" value="CYT_DCMP_DEAMINASES_2"/>
    <property type="match status" value="2"/>
</dbReference>
<evidence type="ECO:0000256" key="2">
    <source>
        <dbReference type="ARBA" id="ARBA00011738"/>
    </source>
</evidence>
<dbReference type="GO" id="GO:0055086">
    <property type="term" value="P:nucleobase-containing small molecule metabolic process"/>
    <property type="evidence" value="ECO:0007669"/>
    <property type="project" value="UniProtKB-ARBA"/>
</dbReference>
<dbReference type="GO" id="GO:0008270">
    <property type="term" value="F:zinc ion binding"/>
    <property type="evidence" value="ECO:0007669"/>
    <property type="project" value="InterPro"/>
</dbReference>
<evidence type="ECO:0000313" key="8">
    <source>
        <dbReference type="EMBL" id="EGD72007.1"/>
    </source>
</evidence>
<proteinExistence type="inferred from homology"/>
<evidence type="ECO:0000256" key="3">
    <source>
        <dbReference type="ARBA" id="ARBA00022723"/>
    </source>
</evidence>
<evidence type="ECO:0000256" key="5">
    <source>
        <dbReference type="ARBA" id="ARBA00022833"/>
    </source>
</evidence>
<feature type="region of interest" description="Disordered" evidence="6">
    <location>
        <begin position="293"/>
        <end position="338"/>
    </location>
</feature>
<protein>
    <submittedName>
        <fullName evidence="8">Cytidine deaminase</fullName>
    </submittedName>
</protein>
<dbReference type="InterPro" id="IPR013171">
    <property type="entry name" value="Cyd/dCyd_deaminase_Zn-bd"/>
</dbReference>
<dbReference type="InterPro" id="IPR016193">
    <property type="entry name" value="Cytidine_deaminase-like"/>
</dbReference>
<keyword evidence="9" id="KW-1185">Reference proteome</keyword>
<dbReference type="GeneID" id="16067834"/>
<dbReference type="RefSeq" id="XP_004998579.1">
    <property type="nucleotide sequence ID" value="XM_004998522.1"/>
</dbReference>
<dbReference type="eggNOG" id="KOG0833">
    <property type="taxonomic scope" value="Eukaryota"/>
</dbReference>
<evidence type="ECO:0000256" key="4">
    <source>
        <dbReference type="ARBA" id="ARBA00022801"/>
    </source>
</evidence>
<dbReference type="Pfam" id="PF08211">
    <property type="entry name" value="dCMP_cyt_deam_2"/>
    <property type="match status" value="1"/>
</dbReference>
<keyword evidence="5" id="KW-0862">Zinc</keyword>
<comment type="subunit">
    <text evidence="2">Homodimer.</text>
</comment>
<dbReference type="Gene3D" id="3.40.140.10">
    <property type="entry name" value="Cytidine Deaminase, domain 2"/>
    <property type="match status" value="2"/>
</dbReference>
<name>F2TVB1_SALR5</name>
<dbReference type="CDD" id="cd01283">
    <property type="entry name" value="cytidine_deaminase"/>
    <property type="match status" value="1"/>
</dbReference>
<dbReference type="InParanoid" id="F2TVB1"/>
<accession>F2TVB1</accession>
<evidence type="ECO:0000259" key="7">
    <source>
        <dbReference type="PROSITE" id="PS51747"/>
    </source>
</evidence>
<dbReference type="PANTHER" id="PTHR11644:SF2">
    <property type="entry name" value="CYTIDINE DEAMINASE"/>
    <property type="match status" value="1"/>
</dbReference>
<dbReference type="OrthoDB" id="414540at2759"/>
<dbReference type="Proteomes" id="UP000007799">
    <property type="component" value="Unassembled WGS sequence"/>
</dbReference>
<dbReference type="KEGG" id="sre:PTSG_00023"/>
<dbReference type="InterPro" id="IPR050202">
    <property type="entry name" value="Cyt/Deoxycyt_deaminase"/>
</dbReference>
<dbReference type="AlphaFoldDB" id="F2TVB1"/>
<evidence type="ECO:0000313" key="9">
    <source>
        <dbReference type="Proteomes" id="UP000007799"/>
    </source>
</evidence>
<dbReference type="Pfam" id="PF00383">
    <property type="entry name" value="dCMP_cyt_deam_1"/>
    <property type="match status" value="1"/>
</dbReference>
<dbReference type="InterPro" id="IPR016192">
    <property type="entry name" value="APOBEC/CMP_deaminase_Zn-bd"/>
</dbReference>
<gene>
    <name evidence="8" type="ORF">PTSG_00023</name>
</gene>
<feature type="compositionally biased region" description="Basic and acidic residues" evidence="6">
    <location>
        <begin position="293"/>
        <end position="317"/>
    </location>
</feature>
<feature type="domain" description="CMP/dCMP-type deaminase" evidence="7">
    <location>
        <begin position="181"/>
        <end position="304"/>
    </location>
</feature>
<dbReference type="EMBL" id="GL832955">
    <property type="protein sequence ID" value="EGD72007.1"/>
    <property type="molecule type" value="Genomic_DNA"/>
</dbReference>